<dbReference type="InterPro" id="IPR002397">
    <property type="entry name" value="Cyt_P450_B"/>
</dbReference>
<dbReference type="InterPro" id="IPR017972">
    <property type="entry name" value="Cyt_P450_CS"/>
</dbReference>
<dbReference type="Pfam" id="PF00067">
    <property type="entry name" value="p450"/>
    <property type="match status" value="2"/>
</dbReference>
<evidence type="ECO:0000256" key="2">
    <source>
        <dbReference type="ARBA" id="ARBA00022617"/>
    </source>
</evidence>
<dbReference type="CDD" id="cd11030">
    <property type="entry name" value="CYP105-like"/>
    <property type="match status" value="1"/>
</dbReference>
<reference evidence="8" key="2">
    <citation type="submission" date="2020-09" db="EMBL/GenBank/DDBJ databases">
        <authorList>
            <person name="Sun Q."/>
            <person name="Ohkuma M."/>
        </authorList>
    </citation>
    <scope>NUCLEOTIDE SEQUENCE</scope>
    <source>
        <strain evidence="8">JCM 3090</strain>
    </source>
</reference>
<dbReference type="PROSITE" id="PS00086">
    <property type="entry name" value="CYTOCHROME_P450"/>
    <property type="match status" value="1"/>
</dbReference>
<comment type="similarity">
    <text evidence="1 7">Belongs to the cytochrome P450 family.</text>
</comment>
<evidence type="ECO:0000313" key="9">
    <source>
        <dbReference type="Proteomes" id="UP000649739"/>
    </source>
</evidence>
<evidence type="ECO:0000256" key="6">
    <source>
        <dbReference type="ARBA" id="ARBA00023033"/>
    </source>
</evidence>
<dbReference type="InterPro" id="IPR001128">
    <property type="entry name" value="Cyt_P450"/>
</dbReference>
<evidence type="ECO:0000256" key="5">
    <source>
        <dbReference type="ARBA" id="ARBA00023004"/>
    </source>
</evidence>
<evidence type="ECO:0000256" key="4">
    <source>
        <dbReference type="ARBA" id="ARBA00023002"/>
    </source>
</evidence>
<dbReference type="FunFam" id="1.10.630.10:FF:000018">
    <property type="entry name" value="Cytochrome P450 monooxygenase"/>
    <property type="match status" value="1"/>
</dbReference>
<dbReference type="RefSeq" id="WP_189170571.1">
    <property type="nucleotide sequence ID" value="NZ_BMQB01000005.1"/>
</dbReference>
<keyword evidence="6 7" id="KW-0503">Monooxygenase</keyword>
<dbReference type="GO" id="GO:0017000">
    <property type="term" value="P:antibiotic biosynthetic process"/>
    <property type="evidence" value="ECO:0007669"/>
    <property type="project" value="UniProtKB-ARBA"/>
</dbReference>
<reference evidence="8" key="1">
    <citation type="journal article" date="2014" name="Int. J. Syst. Evol. Microbiol.">
        <title>Complete genome sequence of Corynebacterium casei LMG S-19264T (=DSM 44701T), isolated from a smear-ripened cheese.</title>
        <authorList>
            <consortium name="US DOE Joint Genome Institute (JGI-PGF)"/>
            <person name="Walter F."/>
            <person name="Albersmeier A."/>
            <person name="Kalinowski J."/>
            <person name="Ruckert C."/>
        </authorList>
    </citation>
    <scope>NUCLEOTIDE SEQUENCE</scope>
    <source>
        <strain evidence="8">JCM 3090</strain>
    </source>
</reference>
<name>A0A8J3FAB8_9ACTN</name>
<dbReference type="Proteomes" id="UP000649739">
    <property type="component" value="Unassembled WGS sequence"/>
</dbReference>
<dbReference type="Gene3D" id="1.10.630.10">
    <property type="entry name" value="Cytochrome P450"/>
    <property type="match status" value="1"/>
</dbReference>
<dbReference type="PANTHER" id="PTHR46696:SF1">
    <property type="entry name" value="CYTOCHROME P450 YJIB-RELATED"/>
    <property type="match status" value="1"/>
</dbReference>
<evidence type="ECO:0000256" key="1">
    <source>
        <dbReference type="ARBA" id="ARBA00010617"/>
    </source>
</evidence>
<dbReference type="GO" id="GO:0020037">
    <property type="term" value="F:heme binding"/>
    <property type="evidence" value="ECO:0007669"/>
    <property type="project" value="InterPro"/>
</dbReference>
<dbReference type="GO" id="GO:0016705">
    <property type="term" value="F:oxidoreductase activity, acting on paired donors, with incorporation or reduction of molecular oxygen"/>
    <property type="evidence" value="ECO:0007669"/>
    <property type="project" value="InterPro"/>
</dbReference>
<proteinExistence type="inferred from homology"/>
<dbReference type="GO" id="GO:0005506">
    <property type="term" value="F:iron ion binding"/>
    <property type="evidence" value="ECO:0007669"/>
    <property type="project" value="InterPro"/>
</dbReference>
<dbReference type="EMBL" id="BMQB01000005">
    <property type="protein sequence ID" value="GGJ96570.1"/>
    <property type="molecule type" value="Genomic_DNA"/>
</dbReference>
<protein>
    <submittedName>
        <fullName evidence="8">Cytochrome P450</fullName>
    </submittedName>
</protein>
<dbReference type="PRINTS" id="PR00359">
    <property type="entry name" value="BP450"/>
</dbReference>
<dbReference type="PANTHER" id="PTHR46696">
    <property type="entry name" value="P450, PUTATIVE (EUROFUNG)-RELATED"/>
    <property type="match status" value="1"/>
</dbReference>
<dbReference type="PRINTS" id="PR00385">
    <property type="entry name" value="P450"/>
</dbReference>
<evidence type="ECO:0000313" key="8">
    <source>
        <dbReference type="EMBL" id="GGJ96570.1"/>
    </source>
</evidence>
<keyword evidence="5 7" id="KW-0408">Iron</keyword>
<keyword evidence="9" id="KW-1185">Reference proteome</keyword>
<evidence type="ECO:0000256" key="7">
    <source>
        <dbReference type="RuleBase" id="RU000461"/>
    </source>
</evidence>
<organism evidence="8 9">
    <name type="scientific">Pilimelia anulata</name>
    <dbReference type="NCBI Taxonomy" id="53371"/>
    <lineage>
        <taxon>Bacteria</taxon>
        <taxon>Bacillati</taxon>
        <taxon>Actinomycetota</taxon>
        <taxon>Actinomycetes</taxon>
        <taxon>Micromonosporales</taxon>
        <taxon>Micromonosporaceae</taxon>
        <taxon>Pilimelia</taxon>
    </lineage>
</organism>
<sequence>MTGVEVETAFPYHRPAPFTPPAEYAALTAGDGGRVTLANTGLRVWAVTGHDAVRRLLSDPRLSASRRHENFPFYFVAPPQARTETSFIGYDPPAHTASRRKVAAAFTLHRVRLLRPRIEAVVAAHLDRLAALTPPVDLHRLFSLAIPTTVICGMLGVPQDDHDFLIMHSSHMFGGHSTPAERRDAIVAVNGYLDRLVAARERNPGDDLISSVLDEYRRAGEEHTRRDVVNMIRMLMNGGHETTASMISLGLACLLENPDQLALLRADPAGLIEPATEELLRVVSIGDAAVPRVALADIPLGDGVIRAGEGVLCLLLAANRDPRAFAEPDRLDISRGSRRHLAFGHGPHHCIGAELARLELQIAWSALLRRFPDLRLAAPLSRVPRKEGAIVYGVWELPVTWGGAA</sequence>
<keyword evidence="2 7" id="KW-0349">Heme</keyword>
<keyword evidence="3 7" id="KW-0479">Metal-binding</keyword>
<dbReference type="GO" id="GO:0004497">
    <property type="term" value="F:monooxygenase activity"/>
    <property type="evidence" value="ECO:0007669"/>
    <property type="project" value="UniProtKB-KW"/>
</dbReference>
<dbReference type="SUPFAM" id="SSF48264">
    <property type="entry name" value="Cytochrome P450"/>
    <property type="match status" value="1"/>
</dbReference>
<comment type="caution">
    <text evidence="8">The sequence shown here is derived from an EMBL/GenBank/DDBJ whole genome shotgun (WGS) entry which is preliminary data.</text>
</comment>
<dbReference type="InterPro" id="IPR036396">
    <property type="entry name" value="Cyt_P450_sf"/>
</dbReference>
<keyword evidence="4 7" id="KW-0560">Oxidoreductase</keyword>
<accession>A0A8J3FAB8</accession>
<dbReference type="AlphaFoldDB" id="A0A8J3FAB8"/>
<evidence type="ECO:0000256" key="3">
    <source>
        <dbReference type="ARBA" id="ARBA00022723"/>
    </source>
</evidence>
<gene>
    <name evidence="8" type="ORF">GCM10010123_28170</name>
</gene>